<dbReference type="RefSeq" id="WP_039740759.1">
    <property type="nucleotide sequence ID" value="NZ_CP009788.1"/>
</dbReference>
<dbReference type="EMBL" id="CP009788">
    <property type="protein sequence ID" value="AJE02679.1"/>
    <property type="molecule type" value="Genomic_DNA"/>
</dbReference>
<dbReference type="STRING" id="345632.GPICK_04220"/>
<sequence>MKIVTLLGSPRLKNSATIANRFTETAAALGAETRTFELNRLTYRGCQGCYACKKGDEQCVLTDDLTEVLAAVQEADAVVLASPVYYGDVTAQLKGFIDRCYSYLKPDYLTNPQPSRLSPKKLVFVQTQGNPDESLFADIFPRYDGFLKWMGFTDSRLIRACGVGPVTVDAVPEQVLKQAEDAARAIVG</sequence>
<proteinExistence type="predicted"/>
<evidence type="ECO:0000313" key="5">
    <source>
        <dbReference type="Proteomes" id="UP000057609"/>
    </source>
</evidence>
<dbReference type="KEGG" id="gpi:GPICK_04220"/>
<protein>
    <submittedName>
        <fullName evidence="4">NADPH-dependent FMN reductase</fullName>
    </submittedName>
</protein>
<keyword evidence="1" id="KW-0285">Flavoprotein</keyword>
<dbReference type="InterPro" id="IPR029039">
    <property type="entry name" value="Flavoprotein-like_sf"/>
</dbReference>
<evidence type="ECO:0000256" key="2">
    <source>
        <dbReference type="ARBA" id="ARBA00022643"/>
    </source>
</evidence>
<gene>
    <name evidence="4" type="ORF">GPICK_04220</name>
</gene>
<keyword evidence="2" id="KW-0288">FMN</keyword>
<name>A0A0B5BC94_9BACT</name>
<evidence type="ECO:0000313" key="4">
    <source>
        <dbReference type="EMBL" id="AJE02679.1"/>
    </source>
</evidence>
<feature type="domain" description="NADPH-dependent FMN reductase-like" evidence="3">
    <location>
        <begin position="1"/>
        <end position="129"/>
    </location>
</feature>
<dbReference type="PANTHER" id="PTHR43278">
    <property type="entry name" value="NAD(P)H-DEPENDENT FMN-CONTAINING OXIDOREDUCTASE YWQN-RELATED"/>
    <property type="match status" value="1"/>
</dbReference>
<dbReference type="PANTHER" id="PTHR43278:SF2">
    <property type="entry name" value="IRON-SULFUR FLAVOPROTEIN"/>
    <property type="match status" value="1"/>
</dbReference>
<dbReference type="InterPro" id="IPR005025">
    <property type="entry name" value="FMN_Rdtase-like_dom"/>
</dbReference>
<dbReference type="InterPro" id="IPR051796">
    <property type="entry name" value="ISF_SsuE-like"/>
</dbReference>
<evidence type="ECO:0000256" key="1">
    <source>
        <dbReference type="ARBA" id="ARBA00022630"/>
    </source>
</evidence>
<dbReference type="Gene3D" id="3.40.50.360">
    <property type="match status" value="1"/>
</dbReference>
<reference evidence="4 5" key="1">
    <citation type="journal article" date="2015" name="Genome Announc.">
        <title>Complete Genome of Geobacter pickeringii G13T, a Metal-Reducing Isolate from Sedimentary Kaolin Deposits.</title>
        <authorList>
            <person name="Badalamenti J.P."/>
            <person name="Bond D.R."/>
        </authorList>
    </citation>
    <scope>NUCLEOTIDE SEQUENCE [LARGE SCALE GENOMIC DNA]</scope>
    <source>
        <strain evidence="4 5">G13</strain>
    </source>
</reference>
<dbReference type="GO" id="GO:0016491">
    <property type="term" value="F:oxidoreductase activity"/>
    <property type="evidence" value="ECO:0007669"/>
    <property type="project" value="InterPro"/>
</dbReference>
<organism evidence="4 5">
    <name type="scientific">Geobacter pickeringii</name>
    <dbReference type="NCBI Taxonomy" id="345632"/>
    <lineage>
        <taxon>Bacteria</taxon>
        <taxon>Pseudomonadati</taxon>
        <taxon>Thermodesulfobacteriota</taxon>
        <taxon>Desulfuromonadia</taxon>
        <taxon>Geobacterales</taxon>
        <taxon>Geobacteraceae</taxon>
        <taxon>Geobacter</taxon>
    </lineage>
</organism>
<dbReference type="SUPFAM" id="SSF52218">
    <property type="entry name" value="Flavoproteins"/>
    <property type="match status" value="1"/>
</dbReference>
<dbReference type="Proteomes" id="UP000057609">
    <property type="component" value="Chromosome"/>
</dbReference>
<accession>A0A0B5BC94</accession>
<evidence type="ECO:0000259" key="3">
    <source>
        <dbReference type="Pfam" id="PF03358"/>
    </source>
</evidence>
<dbReference type="Pfam" id="PF03358">
    <property type="entry name" value="FMN_red"/>
    <property type="match status" value="1"/>
</dbReference>
<dbReference type="OrthoDB" id="6398207at2"/>
<dbReference type="AlphaFoldDB" id="A0A0B5BC94"/>
<keyword evidence="5" id="KW-1185">Reference proteome</keyword>
<dbReference type="HOGENOM" id="CLU_050993_4_2_7"/>